<dbReference type="Proteomes" id="UP000237684">
    <property type="component" value="Unassembled WGS sequence"/>
</dbReference>
<dbReference type="EMBL" id="NIGF01000008">
    <property type="protein sequence ID" value="PQV63899.1"/>
    <property type="molecule type" value="Genomic_DNA"/>
</dbReference>
<sequence>MNYDHEKLLADFADRTLHNLQLMREIQKTQPEAKAFEVTQLINSLLGLLVFPKERYLDGIPEKTWEQLKAEGWLIPNVRSGCEPPPNLKEFLRLMRNAIAHFNIEFLPDQNNEIAGIRVWNKNRGVKNWEAELNLEQLEDIALRFVNILKETK</sequence>
<dbReference type="InterPro" id="IPR041318">
    <property type="entry name" value="pEK499_p136"/>
</dbReference>
<feature type="domain" description="pEK499-p136 HEPN" evidence="1">
    <location>
        <begin position="6"/>
        <end position="150"/>
    </location>
</feature>
<dbReference type="AlphaFoldDB" id="A0A2S8ST27"/>
<dbReference type="InParanoid" id="A0A2S8ST27"/>
<proteinExistence type="predicted"/>
<comment type="caution">
    <text evidence="2">The sequence shown here is derived from an EMBL/GenBank/DDBJ whole genome shotgun (WGS) entry which is preliminary data.</text>
</comment>
<protein>
    <recommendedName>
        <fullName evidence="1">pEK499-p136 HEPN domain-containing protein</fullName>
    </recommendedName>
</protein>
<dbReference type="Pfam" id="PF18736">
    <property type="entry name" value="pEK499_p136"/>
    <property type="match status" value="1"/>
</dbReference>
<gene>
    <name evidence="2" type="ORF">B1R32_108110</name>
</gene>
<name>A0A2S8ST27_9BACT</name>
<accession>A0A2S8ST27</accession>
<evidence type="ECO:0000313" key="3">
    <source>
        <dbReference type="Proteomes" id="UP000237684"/>
    </source>
</evidence>
<keyword evidence="3" id="KW-1185">Reference proteome</keyword>
<evidence type="ECO:0000313" key="2">
    <source>
        <dbReference type="EMBL" id="PQV63899.1"/>
    </source>
</evidence>
<organism evidence="2 3">
    <name type="scientific">Abditibacterium utsteinense</name>
    <dbReference type="NCBI Taxonomy" id="1960156"/>
    <lineage>
        <taxon>Bacteria</taxon>
        <taxon>Pseudomonadati</taxon>
        <taxon>Abditibacteriota</taxon>
        <taxon>Abditibacteriia</taxon>
        <taxon>Abditibacteriales</taxon>
        <taxon>Abditibacteriaceae</taxon>
        <taxon>Abditibacterium</taxon>
    </lineage>
</organism>
<evidence type="ECO:0000259" key="1">
    <source>
        <dbReference type="Pfam" id="PF18736"/>
    </source>
</evidence>
<reference evidence="2 3" key="1">
    <citation type="journal article" date="2018" name="Syst. Appl. Microbiol.">
        <title>Abditibacterium utsteinense sp. nov., the first cultivated member of candidate phylum FBP, isolated from ice-free Antarctic soil samples.</title>
        <authorList>
            <person name="Tahon G."/>
            <person name="Tytgat B."/>
            <person name="Lebbe L."/>
            <person name="Carlier A."/>
            <person name="Willems A."/>
        </authorList>
    </citation>
    <scope>NUCLEOTIDE SEQUENCE [LARGE SCALE GENOMIC DNA]</scope>
    <source>
        <strain evidence="2 3">LMG 29911</strain>
    </source>
</reference>